<evidence type="ECO:0000313" key="2">
    <source>
        <dbReference type="Proteomes" id="UP000595437"/>
    </source>
</evidence>
<protein>
    <submittedName>
        <fullName evidence="1">LOC100902024</fullName>
    </submittedName>
</protein>
<dbReference type="Proteomes" id="UP000595437">
    <property type="component" value="Chromosome 6"/>
</dbReference>
<dbReference type="AlphaFoldDB" id="A0A7T8K9I2"/>
<evidence type="ECO:0000313" key="1">
    <source>
        <dbReference type="EMBL" id="QQP49645.1"/>
    </source>
</evidence>
<reference evidence="2" key="1">
    <citation type="submission" date="2021-01" db="EMBL/GenBank/DDBJ databases">
        <title>Caligus Genome Assembly.</title>
        <authorList>
            <person name="Gallardo-Escarate C."/>
        </authorList>
    </citation>
    <scope>NUCLEOTIDE SEQUENCE [LARGE SCALE GENOMIC DNA]</scope>
</reference>
<proteinExistence type="predicted"/>
<feature type="non-terminal residue" evidence="1">
    <location>
        <position position="1"/>
    </location>
</feature>
<gene>
    <name evidence="1" type="ORF">FKW44_010388</name>
</gene>
<feature type="non-terminal residue" evidence="1">
    <location>
        <position position="65"/>
    </location>
</feature>
<organism evidence="1 2">
    <name type="scientific">Caligus rogercresseyi</name>
    <name type="common">Sea louse</name>
    <dbReference type="NCBI Taxonomy" id="217165"/>
    <lineage>
        <taxon>Eukaryota</taxon>
        <taxon>Metazoa</taxon>
        <taxon>Ecdysozoa</taxon>
        <taxon>Arthropoda</taxon>
        <taxon>Crustacea</taxon>
        <taxon>Multicrustacea</taxon>
        <taxon>Hexanauplia</taxon>
        <taxon>Copepoda</taxon>
        <taxon>Siphonostomatoida</taxon>
        <taxon>Caligidae</taxon>
        <taxon>Caligus</taxon>
    </lineage>
</organism>
<dbReference type="EMBL" id="CP045895">
    <property type="protein sequence ID" value="QQP49645.1"/>
    <property type="molecule type" value="Genomic_DNA"/>
</dbReference>
<sequence>SSGSQGEILLHELRHPVQTMAEASDMDKIGEHVLQSSASLETVRDGIGEQKTNFAVVMVLSKELE</sequence>
<accession>A0A7T8K9I2</accession>
<name>A0A7T8K9I2_CALRO</name>
<keyword evidence="2" id="KW-1185">Reference proteome</keyword>